<name>A0A1I7WCB7_HETBA</name>
<accession>A0A1I7WCB7</accession>
<evidence type="ECO:0000313" key="1">
    <source>
        <dbReference type="Proteomes" id="UP000095283"/>
    </source>
</evidence>
<dbReference type="WBParaSite" id="Hba_02357">
    <property type="protein sequence ID" value="Hba_02357"/>
    <property type="gene ID" value="Hba_02357"/>
</dbReference>
<organism evidence="1 2">
    <name type="scientific">Heterorhabditis bacteriophora</name>
    <name type="common">Entomopathogenic nematode worm</name>
    <dbReference type="NCBI Taxonomy" id="37862"/>
    <lineage>
        <taxon>Eukaryota</taxon>
        <taxon>Metazoa</taxon>
        <taxon>Ecdysozoa</taxon>
        <taxon>Nematoda</taxon>
        <taxon>Chromadorea</taxon>
        <taxon>Rhabditida</taxon>
        <taxon>Rhabditina</taxon>
        <taxon>Rhabditomorpha</taxon>
        <taxon>Strongyloidea</taxon>
        <taxon>Heterorhabditidae</taxon>
        <taxon>Heterorhabditis</taxon>
    </lineage>
</organism>
<protein>
    <submittedName>
        <fullName evidence="2">Uncharacterized protein</fullName>
    </submittedName>
</protein>
<keyword evidence="1" id="KW-1185">Reference proteome</keyword>
<evidence type="ECO:0000313" key="2">
    <source>
        <dbReference type="WBParaSite" id="Hba_02357"/>
    </source>
</evidence>
<dbReference type="Proteomes" id="UP000095283">
    <property type="component" value="Unplaced"/>
</dbReference>
<dbReference type="AlphaFoldDB" id="A0A1I7WCB7"/>
<sequence>MFMRCDWEKVRILRLFKNKPIN</sequence>
<proteinExistence type="predicted"/>
<reference evidence="2" key="1">
    <citation type="submission" date="2016-11" db="UniProtKB">
        <authorList>
            <consortium name="WormBaseParasite"/>
        </authorList>
    </citation>
    <scope>IDENTIFICATION</scope>
</reference>